<feature type="region of interest" description="Disordered" evidence="1">
    <location>
        <begin position="1"/>
        <end position="25"/>
    </location>
</feature>
<evidence type="ECO:0000313" key="2">
    <source>
        <dbReference type="EMBL" id="RPB00405.1"/>
    </source>
</evidence>
<gene>
    <name evidence="2" type="ORF">L873DRAFT_1805248</name>
</gene>
<protein>
    <submittedName>
        <fullName evidence="2">Uncharacterized protein</fullName>
    </submittedName>
</protein>
<sequence length="326" mass="36676">MSHLLRGHPRVSMRSHPPHNGYKSPPTYASSVDLSVFNRHNDIEVRQAKPGSAKMAPKAQKKVQPPVSTLPISYIISRLKNLPTAASAREYITTHNLDALKALKVHLPAIFYDIQTTERGRSLQVLARTLVYCQNHLYLNPGIKSLPFPAREVTMPPPESLATAEADEENWQLLASCVDFHSEILGSPLTPEQSATLRRRLLRFWLLLLACVPEVEDIAEDIRRLETLAGRSPRETYLDMYDSYSDEEKGEFYLRGYVKVTPYFLWLKRQGCGSVKELNVAGEAGARILRAVGIRGAEYLGGLEMAREVLLTLARTHVEFTAGLWE</sequence>
<keyword evidence="3" id="KW-1185">Reference proteome</keyword>
<reference evidence="2 3" key="1">
    <citation type="journal article" date="2018" name="Nat. Ecol. Evol.">
        <title>Pezizomycetes genomes reveal the molecular basis of ectomycorrhizal truffle lifestyle.</title>
        <authorList>
            <person name="Murat C."/>
            <person name="Payen T."/>
            <person name="Noel B."/>
            <person name="Kuo A."/>
            <person name="Morin E."/>
            <person name="Chen J."/>
            <person name="Kohler A."/>
            <person name="Krizsan K."/>
            <person name="Balestrini R."/>
            <person name="Da Silva C."/>
            <person name="Montanini B."/>
            <person name="Hainaut M."/>
            <person name="Levati E."/>
            <person name="Barry K.W."/>
            <person name="Belfiori B."/>
            <person name="Cichocki N."/>
            <person name="Clum A."/>
            <person name="Dockter R.B."/>
            <person name="Fauchery L."/>
            <person name="Guy J."/>
            <person name="Iotti M."/>
            <person name="Le Tacon F."/>
            <person name="Lindquist E.A."/>
            <person name="Lipzen A."/>
            <person name="Malagnac F."/>
            <person name="Mello A."/>
            <person name="Molinier V."/>
            <person name="Miyauchi S."/>
            <person name="Poulain J."/>
            <person name="Riccioni C."/>
            <person name="Rubini A."/>
            <person name="Sitrit Y."/>
            <person name="Splivallo R."/>
            <person name="Traeger S."/>
            <person name="Wang M."/>
            <person name="Zifcakova L."/>
            <person name="Wipf D."/>
            <person name="Zambonelli A."/>
            <person name="Paolocci F."/>
            <person name="Nowrousian M."/>
            <person name="Ottonello S."/>
            <person name="Baldrian P."/>
            <person name="Spatafora J.W."/>
            <person name="Henrissat B."/>
            <person name="Nagy L.G."/>
            <person name="Aury J.M."/>
            <person name="Wincker P."/>
            <person name="Grigoriev I.V."/>
            <person name="Bonfante P."/>
            <person name="Martin F.M."/>
        </authorList>
    </citation>
    <scope>NUCLEOTIDE SEQUENCE [LARGE SCALE GENOMIC DNA]</scope>
    <source>
        <strain evidence="2 3">120613-1</strain>
    </source>
</reference>
<dbReference type="AlphaFoldDB" id="A0A3N4K3B6"/>
<dbReference type="EMBL" id="ML120380">
    <property type="protein sequence ID" value="RPB00405.1"/>
    <property type="molecule type" value="Genomic_DNA"/>
</dbReference>
<proteinExistence type="predicted"/>
<organism evidence="2 3">
    <name type="scientific">Choiromyces venosus 120613-1</name>
    <dbReference type="NCBI Taxonomy" id="1336337"/>
    <lineage>
        <taxon>Eukaryota</taxon>
        <taxon>Fungi</taxon>
        <taxon>Dikarya</taxon>
        <taxon>Ascomycota</taxon>
        <taxon>Pezizomycotina</taxon>
        <taxon>Pezizomycetes</taxon>
        <taxon>Pezizales</taxon>
        <taxon>Tuberaceae</taxon>
        <taxon>Choiromyces</taxon>
    </lineage>
</organism>
<dbReference type="Proteomes" id="UP000276215">
    <property type="component" value="Unassembled WGS sequence"/>
</dbReference>
<feature type="compositionally biased region" description="Basic residues" evidence="1">
    <location>
        <begin position="1"/>
        <end position="17"/>
    </location>
</feature>
<dbReference type="OrthoDB" id="5384883at2759"/>
<evidence type="ECO:0000256" key="1">
    <source>
        <dbReference type="SAM" id="MobiDB-lite"/>
    </source>
</evidence>
<accession>A0A3N4K3B6</accession>
<evidence type="ECO:0000313" key="3">
    <source>
        <dbReference type="Proteomes" id="UP000276215"/>
    </source>
</evidence>
<name>A0A3N4K3B6_9PEZI</name>